<dbReference type="Gene3D" id="2.40.10.10">
    <property type="entry name" value="Trypsin-like serine proteases"/>
    <property type="match status" value="1"/>
</dbReference>
<feature type="transmembrane region" description="Helical" evidence="3">
    <location>
        <begin position="12"/>
        <end position="33"/>
    </location>
</feature>
<sequence length="269" mass="29288">MLVYFPLPSYYNLVYSLFMLNSITYGSFLCLLLSIAQPIHALDGGTEAPANAAPYVAALLSSDDAFNKCTGVLVTPQTILTTASCVQNQTSSSLKARIGSNDRTTGGTVVNFNKIIQHPKYSTKTWDFDIALLTLSEAAPENVPLATIGNFSDAIGSGVTMYGWGLTNYSNTEFPEKLQKLDAIGITDAWCAEEWKGLHSISNRMVCDWPPVEKASWEGDKGGPVVNTLDGSVVGLISFSIYETERKKALPDVHTNLEYFNSWIKAHVA</sequence>
<dbReference type="PRINTS" id="PR00722">
    <property type="entry name" value="CHYMOTRYPSIN"/>
</dbReference>
<dbReference type="InterPro" id="IPR050430">
    <property type="entry name" value="Peptidase_S1"/>
</dbReference>
<dbReference type="AlphaFoldDB" id="F1CWE5"/>
<evidence type="ECO:0000256" key="2">
    <source>
        <dbReference type="ARBA" id="ARBA00023157"/>
    </source>
</evidence>
<evidence type="ECO:0000256" key="3">
    <source>
        <dbReference type="SAM" id="Phobius"/>
    </source>
</evidence>
<comment type="similarity">
    <text evidence="1">Belongs to the peptidase S1 family.</text>
</comment>
<dbReference type="PANTHER" id="PTHR24276:SF98">
    <property type="entry name" value="FI18310P1-RELATED"/>
    <property type="match status" value="1"/>
</dbReference>
<dbReference type="InterPro" id="IPR001254">
    <property type="entry name" value="Trypsin_dom"/>
</dbReference>
<dbReference type="SMART" id="SM00020">
    <property type="entry name" value="Tryp_SPc"/>
    <property type="match status" value="1"/>
</dbReference>
<keyword evidence="3" id="KW-0472">Membrane</keyword>
<dbReference type="CDD" id="cd00190">
    <property type="entry name" value="Tryp_SPc"/>
    <property type="match status" value="1"/>
</dbReference>
<evidence type="ECO:0000259" key="4">
    <source>
        <dbReference type="PROSITE" id="PS50240"/>
    </source>
</evidence>
<dbReference type="PROSITE" id="PS50240">
    <property type="entry name" value="TRYPSIN_DOM"/>
    <property type="match status" value="1"/>
</dbReference>
<evidence type="ECO:0000313" key="5">
    <source>
        <dbReference type="EMBL" id="ADY16698.1"/>
    </source>
</evidence>
<dbReference type="EMBL" id="HQ591508">
    <property type="protein sequence ID" value="ADY16698.1"/>
    <property type="molecule type" value="Genomic_DNA"/>
</dbReference>
<dbReference type="InterPro" id="IPR001314">
    <property type="entry name" value="Peptidase_S1A"/>
</dbReference>
<keyword evidence="3" id="KW-0812">Transmembrane</keyword>
<dbReference type="GO" id="GO:0006508">
    <property type="term" value="P:proteolysis"/>
    <property type="evidence" value="ECO:0007669"/>
    <property type="project" value="InterPro"/>
</dbReference>
<feature type="domain" description="Peptidase S1" evidence="4">
    <location>
        <begin position="42"/>
        <end position="269"/>
    </location>
</feature>
<dbReference type="Pfam" id="PF00089">
    <property type="entry name" value="Trypsin"/>
    <property type="match status" value="1"/>
</dbReference>
<accession>F1CWE5</accession>
<dbReference type="PANTHER" id="PTHR24276">
    <property type="entry name" value="POLYSERASE-RELATED"/>
    <property type="match status" value="1"/>
</dbReference>
<keyword evidence="3" id="KW-1133">Transmembrane helix</keyword>
<proteinExistence type="inferred from homology"/>
<organism evidence="5">
    <name type="scientific">Penicillium aethiopicum</name>
    <dbReference type="NCBI Taxonomy" id="36650"/>
    <lineage>
        <taxon>Eukaryota</taxon>
        <taxon>Fungi</taxon>
        <taxon>Dikarya</taxon>
        <taxon>Ascomycota</taxon>
        <taxon>Pezizomycotina</taxon>
        <taxon>Eurotiomycetes</taxon>
        <taxon>Eurotiomycetidae</taxon>
        <taxon>Eurotiales</taxon>
        <taxon>Aspergillaceae</taxon>
        <taxon>Penicillium</taxon>
    </lineage>
</organism>
<reference evidence="5" key="1">
    <citation type="journal article" date="2011" name="J. Am. Chem. Soc.">
        <title>Fungal indole alkaloid biosynthesis: genetic and biochemical investigation of the tryptoquialanine pathway in Penicillium aethiopicum.</title>
        <authorList>
            <person name="Gao X."/>
            <person name="Chooi Y.H."/>
            <person name="Ames B.D."/>
            <person name="Wang P."/>
            <person name="Walsh C.T."/>
            <person name="Tang Y."/>
        </authorList>
    </citation>
    <scope>NUCLEOTIDE SEQUENCE</scope>
    <source>
        <strain evidence="5">IBT 5753</strain>
    </source>
</reference>
<evidence type="ECO:0000256" key="1">
    <source>
        <dbReference type="ARBA" id="ARBA00007664"/>
    </source>
</evidence>
<dbReference type="GO" id="GO:0004252">
    <property type="term" value="F:serine-type endopeptidase activity"/>
    <property type="evidence" value="ECO:0007669"/>
    <property type="project" value="InterPro"/>
</dbReference>
<dbReference type="SUPFAM" id="SSF50494">
    <property type="entry name" value="Trypsin-like serine proteases"/>
    <property type="match status" value="1"/>
</dbReference>
<keyword evidence="2" id="KW-1015">Disulfide bond</keyword>
<name>F1CWE5_PENAE</name>
<dbReference type="InterPro" id="IPR043504">
    <property type="entry name" value="Peptidase_S1_PA_chymotrypsin"/>
</dbReference>
<protein>
    <submittedName>
        <fullName evidence="5">TqaI</fullName>
    </submittedName>
</protein>
<dbReference type="InterPro" id="IPR009003">
    <property type="entry name" value="Peptidase_S1_PA"/>
</dbReference>
<dbReference type="BioCyc" id="MetaCyc:MONOMER-19306"/>